<keyword evidence="1" id="KW-0732">Signal</keyword>
<evidence type="ECO:0000313" key="4">
    <source>
        <dbReference type="Proteomes" id="UP000234456"/>
    </source>
</evidence>
<protein>
    <submittedName>
        <fullName evidence="3">Uncharacterized protein</fullName>
    </submittedName>
</protein>
<accession>A0A2N4TUB0</accession>
<gene>
    <name evidence="3" type="ORF">C0Q88_00715</name>
    <name evidence="2" type="ORF">C0Q88_23835</name>
</gene>
<dbReference type="EMBL" id="PKQE01000008">
    <property type="protein sequence ID" value="PLC40051.1"/>
    <property type="molecule type" value="Genomic_DNA"/>
</dbReference>
<evidence type="ECO:0000256" key="1">
    <source>
        <dbReference type="SAM" id="SignalP"/>
    </source>
</evidence>
<dbReference type="RefSeq" id="WP_027680443.1">
    <property type="nucleotide sequence ID" value="NZ_PKQE01000001.1"/>
</dbReference>
<feature type="signal peptide" evidence="1">
    <location>
        <begin position="1"/>
        <end position="22"/>
    </location>
</feature>
<proteinExistence type="predicted"/>
<dbReference type="AlphaFoldDB" id="A0A2N4TUB0"/>
<dbReference type="EMBL" id="PKQE01000001">
    <property type="protein sequence ID" value="PLC43294.1"/>
    <property type="molecule type" value="Genomic_DNA"/>
</dbReference>
<evidence type="ECO:0000313" key="3">
    <source>
        <dbReference type="EMBL" id="PLC43294.1"/>
    </source>
</evidence>
<organism evidence="3 4">
    <name type="scientific">Ralstonia pickettii</name>
    <name type="common">Burkholderia pickettii</name>
    <dbReference type="NCBI Taxonomy" id="329"/>
    <lineage>
        <taxon>Bacteria</taxon>
        <taxon>Pseudomonadati</taxon>
        <taxon>Pseudomonadota</taxon>
        <taxon>Betaproteobacteria</taxon>
        <taxon>Burkholderiales</taxon>
        <taxon>Burkholderiaceae</taxon>
        <taxon>Ralstonia</taxon>
    </lineage>
</organism>
<comment type="caution">
    <text evidence="3">The sequence shown here is derived from an EMBL/GenBank/DDBJ whole genome shotgun (WGS) entry which is preliminary data.</text>
</comment>
<sequence>MRVLRTVLAGCGVLLSIQIAHASNYACSGQIQYLGLSADGGLHVDNGHGVWRVCEVNANTQVQAAACKGWYSLMTVAQTRKSIVGIYFSDGRTCAQLGSWVALTPYFVDNREQ</sequence>
<dbReference type="OrthoDB" id="6267749at2"/>
<reference evidence="3 4" key="1">
    <citation type="submission" date="2017-12" db="EMBL/GenBank/DDBJ databases">
        <title>Draft genome sequence of Ralstonia pickettii 52.</title>
        <authorList>
            <person name="Zheng B."/>
        </authorList>
    </citation>
    <scope>NUCLEOTIDE SEQUENCE [LARGE SCALE GENOMIC DNA]</scope>
    <source>
        <strain evidence="3 4">52</strain>
    </source>
</reference>
<dbReference type="Proteomes" id="UP000234456">
    <property type="component" value="Unassembled WGS sequence"/>
</dbReference>
<feature type="chain" id="PRO_5014562692" evidence="1">
    <location>
        <begin position="23"/>
        <end position="113"/>
    </location>
</feature>
<name>A0A2N4TUB0_RALPI</name>
<evidence type="ECO:0000313" key="2">
    <source>
        <dbReference type="EMBL" id="PLC40051.1"/>
    </source>
</evidence>